<sequence length="1185" mass="131123">MQKCLRVLPMHILALAWLCPALYAQDLTAVAAGPAGTPREAAYQLEELTLKNVFRQTENRFGISIAYKSDLVKSRKVKLDLTLYHSPEEILQKALSPFNLSFEKVRDRFYLVTEKKAAEQLETPAVPVLQQQQRPIHGRVTDKKGAPLPGVTIKVKGTRNGALTDAEGNYTLNIDGSGSEVLEVSYVGYESREIPVGSQSALDVTLQENTSSLNEVVVTGYTSQRKKDLTGAVTIVKVADMNKQPTAQVENQLQGQASGVTVIGSGQPGAAPMVRIRGVNTFGNNTPLYVVDGVPTQNISDLNPNDVATMQVLKDAGAASIYGSRASNGVIIITTKRGSGKVKVQYDAYYGRQYPKGGNVWHALNPQEMANLRWMAYKNSGIANPSDTLYGSGPTPVLPDYLLPVGLKEGDPRTDPSLYYVNPNYTDQDDFNNFYRITKANKAGTDWYHEVFKPAPITSHNLSVSGGGDRGNYLFSLNYFNQEGTLMNTYLKRYTLRSNSQFNITDHIRVGENISVSVTDNPSIESLTSENAVSMSYRQQPIIPVYDIMGNFAGSYGLGLGDAANPVAQQYRTRTNKGQSNRVFGNVYAEVDLFKYFTVRTSFGGEVYSSWDHTFTYPQYENRENASLNSYSENSGNGHNWTWTNTLAFQHTFAGAHDLKLLVGTEAYDERGRTLNGTTQDFFTFDPNYVDNSTGGGGQTAANTRFSNALVSLIGRLDYSYRDKYLLGATLRRDGSSKLLYNRYGWFPAVSAGWRISQEQFMKGLTWLTDLKIRGGWGVMGNQFNLSPYNAYTLFNGNKNSSYYDLTGSNNSILQGFQPYQIGNPYAKWESDINTNIGIDASLFGGKLEISADYYQKNIKDLLYNPELPGTNGVAQQPYANVANMSNHGIDITIGTHTNIAKELQLDATITFTTYKNKIKKIAEGINYFDEDGRRFDGSTIIRNAAGHPVSSFFGYKVTGFWNDDSEIAAADAEAQKATGDPNATYQTDASLGRFRYADINHDGQITADDRTFLGDPNPDVSYGINLGLKYKGFDFSIFLYGVQGNQIWNNVKWWTDFYSSFDGAKSKTALYDSWRPDHKNAKAPIQENAGSFSTNNVPNSYFVDNGAYLRAKNIQLGYTLPAGMLNRVHVDRLRVYIQAANLFTITKYKGIDPEIGGSGVTDFGIDEGAYPSQREFLVGVNLSF</sequence>
<evidence type="ECO:0000256" key="2">
    <source>
        <dbReference type="ARBA" id="ARBA00022448"/>
    </source>
</evidence>
<dbReference type="Gene3D" id="2.60.40.1120">
    <property type="entry name" value="Carboxypeptidase-like, regulatory domain"/>
    <property type="match status" value="1"/>
</dbReference>
<feature type="signal peptide" evidence="10">
    <location>
        <begin position="1"/>
        <end position="24"/>
    </location>
</feature>
<dbReference type="Proteomes" id="UP000198984">
    <property type="component" value="Unassembled WGS sequence"/>
</dbReference>
<keyword evidence="5 9" id="KW-0798">TonB box</keyword>
<evidence type="ECO:0000256" key="5">
    <source>
        <dbReference type="ARBA" id="ARBA00023077"/>
    </source>
</evidence>
<evidence type="ECO:0000256" key="4">
    <source>
        <dbReference type="ARBA" id="ARBA00022692"/>
    </source>
</evidence>
<evidence type="ECO:0000256" key="10">
    <source>
        <dbReference type="SAM" id="SignalP"/>
    </source>
</evidence>
<dbReference type="InterPro" id="IPR012910">
    <property type="entry name" value="Plug_dom"/>
</dbReference>
<reference evidence="13 14" key="1">
    <citation type="submission" date="2016-10" db="EMBL/GenBank/DDBJ databases">
        <authorList>
            <person name="de Groot N.N."/>
        </authorList>
    </citation>
    <scope>NUCLEOTIDE SEQUENCE [LARGE SCALE GENOMIC DNA]</scope>
    <source>
        <strain evidence="13 14">DSM 21039</strain>
    </source>
</reference>
<evidence type="ECO:0000313" key="13">
    <source>
        <dbReference type="EMBL" id="SEL66986.1"/>
    </source>
</evidence>
<dbReference type="InterPro" id="IPR023997">
    <property type="entry name" value="TonB-dep_OMP_SusC/RagA_CS"/>
</dbReference>
<keyword evidence="14" id="KW-1185">Reference proteome</keyword>
<proteinExistence type="inferred from homology"/>
<dbReference type="InterPro" id="IPR037066">
    <property type="entry name" value="Plug_dom_sf"/>
</dbReference>
<evidence type="ECO:0000256" key="6">
    <source>
        <dbReference type="ARBA" id="ARBA00023136"/>
    </source>
</evidence>
<dbReference type="OrthoDB" id="9768177at2"/>
<comment type="similarity">
    <text evidence="8 9">Belongs to the TonB-dependent receptor family.</text>
</comment>
<evidence type="ECO:0000256" key="8">
    <source>
        <dbReference type="PROSITE-ProRule" id="PRU01360"/>
    </source>
</evidence>
<protein>
    <submittedName>
        <fullName evidence="13">TonB-linked outer membrane protein, SusC/RagA family</fullName>
    </submittedName>
</protein>
<keyword evidence="10" id="KW-0732">Signal</keyword>
<keyword evidence="3 8" id="KW-1134">Transmembrane beta strand</keyword>
<dbReference type="RefSeq" id="WP_089910741.1">
    <property type="nucleotide sequence ID" value="NZ_FOBB01000002.1"/>
</dbReference>
<keyword evidence="6 8" id="KW-0472">Membrane</keyword>
<dbReference type="InterPro" id="IPR039426">
    <property type="entry name" value="TonB-dep_rcpt-like"/>
</dbReference>
<gene>
    <name evidence="13" type="ORF">SAMN04488505_102809</name>
</gene>
<evidence type="ECO:0000256" key="7">
    <source>
        <dbReference type="ARBA" id="ARBA00023237"/>
    </source>
</evidence>
<accession>A0A1H7S400</accession>
<dbReference type="SUPFAM" id="SSF56935">
    <property type="entry name" value="Porins"/>
    <property type="match status" value="1"/>
</dbReference>
<dbReference type="AlphaFoldDB" id="A0A1H7S400"/>
<dbReference type="Gene3D" id="2.40.170.20">
    <property type="entry name" value="TonB-dependent receptor, beta-barrel domain"/>
    <property type="match status" value="1"/>
</dbReference>
<comment type="subcellular location">
    <subcellularLocation>
        <location evidence="1 8">Cell outer membrane</location>
        <topology evidence="1 8">Multi-pass membrane protein</topology>
    </subcellularLocation>
</comment>
<dbReference type="InterPro" id="IPR036942">
    <property type="entry name" value="Beta-barrel_TonB_sf"/>
</dbReference>
<evidence type="ECO:0000256" key="3">
    <source>
        <dbReference type="ARBA" id="ARBA00022452"/>
    </source>
</evidence>
<dbReference type="Pfam" id="PF00593">
    <property type="entry name" value="TonB_dep_Rec_b-barrel"/>
    <property type="match status" value="1"/>
</dbReference>
<keyword evidence="4 8" id="KW-0812">Transmembrane</keyword>
<dbReference type="Pfam" id="PF07715">
    <property type="entry name" value="Plug"/>
    <property type="match status" value="1"/>
</dbReference>
<dbReference type="NCBIfam" id="TIGR04057">
    <property type="entry name" value="SusC_RagA_signa"/>
    <property type="match status" value="1"/>
</dbReference>
<dbReference type="NCBIfam" id="TIGR04056">
    <property type="entry name" value="OMP_RagA_SusC"/>
    <property type="match status" value="1"/>
</dbReference>
<dbReference type="InterPro" id="IPR000531">
    <property type="entry name" value="Beta-barrel_TonB"/>
</dbReference>
<dbReference type="GO" id="GO:0009279">
    <property type="term" value="C:cell outer membrane"/>
    <property type="evidence" value="ECO:0007669"/>
    <property type="project" value="UniProtKB-SubCell"/>
</dbReference>
<dbReference type="Pfam" id="PF13715">
    <property type="entry name" value="CarbopepD_reg_2"/>
    <property type="match status" value="1"/>
</dbReference>
<dbReference type="Gene3D" id="2.170.130.10">
    <property type="entry name" value="TonB-dependent receptor, plug domain"/>
    <property type="match status" value="1"/>
</dbReference>
<evidence type="ECO:0000259" key="12">
    <source>
        <dbReference type="Pfam" id="PF07715"/>
    </source>
</evidence>
<feature type="domain" description="TonB-dependent receptor plug" evidence="12">
    <location>
        <begin position="226"/>
        <end position="330"/>
    </location>
</feature>
<name>A0A1H7S400_9BACT</name>
<evidence type="ECO:0000259" key="11">
    <source>
        <dbReference type="Pfam" id="PF00593"/>
    </source>
</evidence>
<dbReference type="EMBL" id="FOBB01000002">
    <property type="protein sequence ID" value="SEL66986.1"/>
    <property type="molecule type" value="Genomic_DNA"/>
</dbReference>
<dbReference type="STRING" id="573321.SAMN04488505_102809"/>
<evidence type="ECO:0000313" key="14">
    <source>
        <dbReference type="Proteomes" id="UP000198984"/>
    </source>
</evidence>
<feature type="domain" description="TonB-dependent receptor-like beta-barrel" evidence="11">
    <location>
        <begin position="563"/>
        <end position="992"/>
    </location>
</feature>
<keyword evidence="2 8" id="KW-0813">Transport</keyword>
<keyword evidence="7 8" id="KW-0998">Cell outer membrane</keyword>
<dbReference type="InterPro" id="IPR008969">
    <property type="entry name" value="CarboxyPept-like_regulatory"/>
</dbReference>
<feature type="chain" id="PRO_5011748950" evidence="10">
    <location>
        <begin position="25"/>
        <end position="1185"/>
    </location>
</feature>
<dbReference type="SUPFAM" id="SSF49464">
    <property type="entry name" value="Carboxypeptidase regulatory domain-like"/>
    <property type="match status" value="1"/>
</dbReference>
<evidence type="ECO:0000256" key="9">
    <source>
        <dbReference type="RuleBase" id="RU003357"/>
    </source>
</evidence>
<organism evidence="13 14">
    <name type="scientific">Chitinophaga rupis</name>
    <dbReference type="NCBI Taxonomy" id="573321"/>
    <lineage>
        <taxon>Bacteria</taxon>
        <taxon>Pseudomonadati</taxon>
        <taxon>Bacteroidota</taxon>
        <taxon>Chitinophagia</taxon>
        <taxon>Chitinophagales</taxon>
        <taxon>Chitinophagaceae</taxon>
        <taxon>Chitinophaga</taxon>
    </lineage>
</organism>
<evidence type="ECO:0000256" key="1">
    <source>
        <dbReference type="ARBA" id="ARBA00004571"/>
    </source>
</evidence>
<dbReference type="PROSITE" id="PS52016">
    <property type="entry name" value="TONB_DEPENDENT_REC_3"/>
    <property type="match status" value="1"/>
</dbReference>
<dbReference type="InterPro" id="IPR023996">
    <property type="entry name" value="TonB-dep_OMP_SusC/RagA"/>
</dbReference>